<dbReference type="SUPFAM" id="SSF69255">
    <property type="entry name" value="gp5 N-terminal domain-like"/>
    <property type="match status" value="1"/>
</dbReference>
<dbReference type="Gene3D" id="3.55.50.10">
    <property type="entry name" value="Baseplate protein-like domains"/>
    <property type="match status" value="1"/>
</dbReference>
<organism evidence="3">
    <name type="scientific">Campylobacter jejuni</name>
    <dbReference type="NCBI Taxonomy" id="197"/>
    <lineage>
        <taxon>Bacteria</taxon>
        <taxon>Pseudomonadati</taxon>
        <taxon>Campylobacterota</taxon>
        <taxon>Epsilonproteobacteria</taxon>
        <taxon>Campylobacterales</taxon>
        <taxon>Campylobacteraceae</taxon>
        <taxon>Campylobacter</taxon>
    </lineage>
</organism>
<accession>A0A5T0TBI8</accession>
<proteinExistence type="predicted"/>
<protein>
    <submittedName>
        <fullName evidence="3">Type VI secretion protein VgrG</fullName>
    </submittedName>
</protein>
<dbReference type="SUPFAM" id="SSF69349">
    <property type="entry name" value="Phage fibre proteins"/>
    <property type="match status" value="1"/>
</dbReference>
<dbReference type="InterPro" id="IPR054030">
    <property type="entry name" value="Gp5_Vgr_C"/>
</dbReference>
<dbReference type="Gene3D" id="2.40.50.230">
    <property type="entry name" value="Gp5 N-terminal domain"/>
    <property type="match status" value="1"/>
</dbReference>
<dbReference type="Gene3D" id="4.10.220.110">
    <property type="match status" value="1"/>
</dbReference>
<sequence length="883" mass="100712">MSLNSYMSLNISNSTSNPLPFKITKALIKESLEELFSIECEGFFESLEQDLFSLNTLTNASSHLSTPTTFNFHPNVLIDQEAILSIHNPYENNTLNFDNNEVKNYKGIITYIKYLGINHESALNINDSTSNTKQIQYKHFFSFKLQSVLIRLSLNKANRIYTHTNIIEVIKQTLGFYQDILHKEIDYSNIHFNYEEQELISQYNESDLDFITRLSHNNGIFFYEDENTIYFCDVYKNVKNKEIEYNPNINNILNQACISSIYKEQSLRTNSFTHSSINANTPLNLLSLHSSKVPYEQELNNKACYNEHFYESEYSFTKSIDLKTKPSLKEKRALVLNESLLAKSNIYHLSLGDFITLNYKEFNHQEEIKNQDEEKQDKASLLKDFIIIANTQILIDDAILANSINTNDHLNLKDLNLNKSYSNTLTLLKKNIIFTPSFKAKPKAPNSTQGIVIGESKDIESERNTIYTDEHGRVKVRINLYANQEELDNDTFIANDIDTNSSNLSSNTYKSYHHTPFLRVASHIASNHSGFFHTPRIGDEVIISFLDDDIDKPYVSGSLYNGATTMPQYNYPRYKREIATNALSYLSVVPAMIDKGLDTLKLQENTDYELSSINNHYLTLANSTVGVDNTNARARNEITLKNDKDKEEIYILAQKDYKEEIGNNYEQTIKNNKTSEVGALYTEFITLGHMQNIIGFKNVNVGAEYLENTLLSKDTNVGLSNTLNVGISNEVNIGQNHEEKIGNDKRVIINNNLEQDIKNDFIQRIGHNKNETIKGSYVLQTNQSIKFHSKKDLSIETNEYFKAEADDSISFKAKNNCSFTADEINTLANKESTLIAQEQIISQVGENTTITQTKDKIILQVGTTQVIIDSKGLRVKGGDLRAD</sequence>
<dbReference type="InterPro" id="IPR006531">
    <property type="entry name" value="Gp5/Vgr_OB"/>
</dbReference>
<evidence type="ECO:0000259" key="2">
    <source>
        <dbReference type="Pfam" id="PF22178"/>
    </source>
</evidence>
<evidence type="ECO:0000313" key="3">
    <source>
        <dbReference type="EMBL" id="EAK3162487.1"/>
    </source>
</evidence>
<dbReference type="Pfam" id="PF04717">
    <property type="entry name" value="Phage_base_V"/>
    <property type="match status" value="1"/>
</dbReference>
<dbReference type="InterPro" id="IPR037026">
    <property type="entry name" value="Vgr_OB-fold_dom_sf"/>
</dbReference>
<dbReference type="SUPFAM" id="SSF69279">
    <property type="entry name" value="Phage tail proteins"/>
    <property type="match status" value="1"/>
</dbReference>
<feature type="domain" description="Gp5/Type VI secretion system Vgr protein OB-fold" evidence="1">
    <location>
        <begin position="513"/>
        <end position="560"/>
    </location>
</feature>
<dbReference type="Gene3D" id="2.30.110.50">
    <property type="match status" value="1"/>
</dbReference>
<dbReference type="Pfam" id="PF22178">
    <property type="entry name" value="Gp5_trimer_C"/>
    <property type="match status" value="1"/>
</dbReference>
<reference evidence="3" key="1">
    <citation type="submission" date="2018-06" db="EMBL/GenBank/DDBJ databases">
        <authorList>
            <consortium name="NARMS: The National Antimicrobial Resistance Monitoring System"/>
        </authorList>
    </citation>
    <scope>NUCLEOTIDE SEQUENCE</scope>
    <source>
        <strain evidence="3">FSIS21821695</strain>
    </source>
</reference>
<comment type="caution">
    <text evidence="3">The sequence shown here is derived from an EMBL/GenBank/DDBJ whole genome shotgun (WGS) entry which is preliminary data.</text>
</comment>
<name>A0A5T0TBI8_CAMJU</name>
<dbReference type="AlphaFoldDB" id="A0A5T0TBI8"/>
<gene>
    <name evidence="3" type="ORF">DLR92_08540</name>
</gene>
<dbReference type="Pfam" id="PF05954">
    <property type="entry name" value="Phage_GPD"/>
    <property type="match status" value="1"/>
</dbReference>
<evidence type="ECO:0000259" key="1">
    <source>
        <dbReference type="Pfam" id="PF04717"/>
    </source>
</evidence>
<feature type="domain" description="Gp5/Type VI secretion system Vgr C-terminal trimerisation" evidence="2">
    <location>
        <begin position="633"/>
        <end position="733"/>
    </location>
</feature>
<dbReference type="EMBL" id="AACFEW010000038">
    <property type="protein sequence ID" value="EAK3162487.1"/>
    <property type="molecule type" value="Genomic_DNA"/>
</dbReference>